<dbReference type="Proteomes" id="UP000790377">
    <property type="component" value="Unassembled WGS sequence"/>
</dbReference>
<protein>
    <submittedName>
        <fullName evidence="1">Uncharacterized protein</fullName>
    </submittedName>
</protein>
<organism evidence="1 2">
    <name type="scientific">Hygrophoropsis aurantiaca</name>
    <dbReference type="NCBI Taxonomy" id="72124"/>
    <lineage>
        <taxon>Eukaryota</taxon>
        <taxon>Fungi</taxon>
        <taxon>Dikarya</taxon>
        <taxon>Basidiomycota</taxon>
        <taxon>Agaricomycotina</taxon>
        <taxon>Agaricomycetes</taxon>
        <taxon>Agaricomycetidae</taxon>
        <taxon>Boletales</taxon>
        <taxon>Coniophorineae</taxon>
        <taxon>Hygrophoropsidaceae</taxon>
        <taxon>Hygrophoropsis</taxon>
    </lineage>
</organism>
<name>A0ACB8A0Y3_9AGAM</name>
<sequence>MHSPHARFLFRKPSSSEQHSSAVIGYVKSPKVPFETPRSYVEPEALSTSSKGREMEQISTLASPRRRSKSHWTGKDFLGTCPILVEASSEEYSIQMVSTLTINLDIEVVSSTSLTTPLTESSLSATRSRVLPTGPGPQSLISSNVRNSYSTSSYTPPTAGSLTSGTPTSSGPAQALCDGLLGLGIGCPPISTTTTYSSSFSSNTERTETHKSRTTQSLVNVHESLPSNFTPQSSPPTSSQLFTMPTPTPLPSNTSSATTSPVSQPLSPAKAGNQPKRPDISTILIGCAVAGIVLLVALFSFLMWRRRRARGKIIPFRYQDLPGPPSTSPGTREKHRANMAHLLTGSLRASASSSFIQYPDVNDDQESSPRMSFAGDIASVLASPGRATEKVYSPNIKHPEPTYTDSREVSRDPWFSQVVVQDKEPSITSEFLPPYPRSNKSVS</sequence>
<proteinExistence type="predicted"/>
<gene>
    <name evidence="1" type="ORF">BJ138DRAFT_1117383</name>
</gene>
<comment type="caution">
    <text evidence="1">The sequence shown here is derived from an EMBL/GenBank/DDBJ whole genome shotgun (WGS) entry which is preliminary data.</text>
</comment>
<reference evidence="1" key="1">
    <citation type="journal article" date="2021" name="New Phytol.">
        <title>Evolutionary innovations through gain and loss of genes in the ectomycorrhizal Boletales.</title>
        <authorList>
            <person name="Wu G."/>
            <person name="Miyauchi S."/>
            <person name="Morin E."/>
            <person name="Kuo A."/>
            <person name="Drula E."/>
            <person name="Varga T."/>
            <person name="Kohler A."/>
            <person name="Feng B."/>
            <person name="Cao Y."/>
            <person name="Lipzen A."/>
            <person name="Daum C."/>
            <person name="Hundley H."/>
            <person name="Pangilinan J."/>
            <person name="Johnson J."/>
            <person name="Barry K."/>
            <person name="LaButti K."/>
            <person name="Ng V."/>
            <person name="Ahrendt S."/>
            <person name="Min B."/>
            <person name="Choi I.G."/>
            <person name="Park H."/>
            <person name="Plett J.M."/>
            <person name="Magnuson J."/>
            <person name="Spatafora J.W."/>
            <person name="Nagy L.G."/>
            <person name="Henrissat B."/>
            <person name="Grigoriev I.V."/>
            <person name="Yang Z.L."/>
            <person name="Xu J."/>
            <person name="Martin F.M."/>
        </authorList>
    </citation>
    <scope>NUCLEOTIDE SEQUENCE</scope>
    <source>
        <strain evidence="1">ATCC 28755</strain>
    </source>
</reference>
<keyword evidence="2" id="KW-1185">Reference proteome</keyword>
<dbReference type="EMBL" id="MU267992">
    <property type="protein sequence ID" value="KAH7906649.1"/>
    <property type="molecule type" value="Genomic_DNA"/>
</dbReference>
<evidence type="ECO:0000313" key="2">
    <source>
        <dbReference type="Proteomes" id="UP000790377"/>
    </source>
</evidence>
<evidence type="ECO:0000313" key="1">
    <source>
        <dbReference type="EMBL" id="KAH7906649.1"/>
    </source>
</evidence>
<accession>A0ACB8A0Y3</accession>